<dbReference type="PANTHER" id="PTHR11403">
    <property type="entry name" value="CYTOCHROME C OXIDASE SUBUNIT III"/>
    <property type="match status" value="1"/>
</dbReference>
<evidence type="ECO:0000256" key="7">
    <source>
        <dbReference type="SAM" id="Phobius"/>
    </source>
</evidence>
<keyword evidence="5 7" id="KW-0472">Membrane</keyword>
<protein>
    <submittedName>
        <fullName evidence="9">Bb3-type cytochrome oxidase subunit III</fullName>
    </submittedName>
</protein>
<evidence type="ECO:0000313" key="10">
    <source>
        <dbReference type="Proteomes" id="UP001165541"/>
    </source>
</evidence>
<gene>
    <name evidence="9" type="ORF">M8A51_00790</name>
</gene>
<comment type="similarity">
    <text evidence="2 6">Belongs to the cytochrome c oxidase subunit 3 family.</text>
</comment>
<evidence type="ECO:0000256" key="5">
    <source>
        <dbReference type="ARBA" id="ARBA00023136"/>
    </source>
</evidence>
<evidence type="ECO:0000256" key="4">
    <source>
        <dbReference type="ARBA" id="ARBA00022989"/>
    </source>
</evidence>
<accession>A0ABT0YH54</accession>
<dbReference type="InterPro" id="IPR024791">
    <property type="entry name" value="Cyt_c/ubiquinol_Oxase_su3"/>
</dbReference>
<dbReference type="SUPFAM" id="SSF81452">
    <property type="entry name" value="Cytochrome c oxidase subunit III-like"/>
    <property type="match status" value="1"/>
</dbReference>
<feature type="transmembrane region" description="Helical" evidence="7">
    <location>
        <begin position="168"/>
        <end position="186"/>
    </location>
</feature>
<feature type="transmembrane region" description="Helical" evidence="7">
    <location>
        <begin position="21"/>
        <end position="43"/>
    </location>
</feature>
<feature type="transmembrane region" description="Helical" evidence="7">
    <location>
        <begin position="126"/>
        <end position="147"/>
    </location>
</feature>
<dbReference type="EMBL" id="JAMKFE010000001">
    <property type="protein sequence ID" value="MCM5678065.1"/>
    <property type="molecule type" value="Genomic_DNA"/>
</dbReference>
<dbReference type="RefSeq" id="WP_251776184.1">
    <property type="nucleotide sequence ID" value="NZ_JAMKFE010000001.1"/>
</dbReference>
<dbReference type="InterPro" id="IPR000298">
    <property type="entry name" value="Cyt_c_oxidase-like_su3"/>
</dbReference>
<dbReference type="InterPro" id="IPR013833">
    <property type="entry name" value="Cyt_c_oxidase_su3_a-hlx"/>
</dbReference>
<keyword evidence="3 6" id="KW-0812">Transmembrane</keyword>
<keyword evidence="10" id="KW-1185">Reference proteome</keyword>
<reference evidence="9" key="1">
    <citation type="submission" date="2022-05" db="EMBL/GenBank/DDBJ databases">
        <title>Schlegelella sp. nov., isolated from mangrove soil.</title>
        <authorList>
            <person name="Liu Y."/>
            <person name="Ge X."/>
            <person name="Liu W."/>
        </authorList>
    </citation>
    <scope>NUCLEOTIDE SEQUENCE</scope>
    <source>
        <strain evidence="9">S2-27</strain>
    </source>
</reference>
<dbReference type="InterPro" id="IPR035973">
    <property type="entry name" value="Cyt_c_oxidase_su3-like_sf"/>
</dbReference>
<dbReference type="PANTHER" id="PTHR11403:SF10">
    <property type="entry name" value="CYTOCHROME C OXIDASE"/>
    <property type="match status" value="1"/>
</dbReference>
<evidence type="ECO:0000259" key="8">
    <source>
        <dbReference type="PROSITE" id="PS50253"/>
    </source>
</evidence>
<name>A0ABT0YH54_9BURK</name>
<feature type="transmembrane region" description="Helical" evidence="7">
    <location>
        <begin position="55"/>
        <end position="73"/>
    </location>
</feature>
<evidence type="ECO:0000256" key="6">
    <source>
        <dbReference type="RuleBase" id="RU003376"/>
    </source>
</evidence>
<comment type="caution">
    <text evidence="9">The sequence shown here is derived from an EMBL/GenBank/DDBJ whole genome shotgun (WGS) entry which is preliminary data.</text>
</comment>
<evidence type="ECO:0000313" key="9">
    <source>
        <dbReference type="EMBL" id="MCM5678065.1"/>
    </source>
</evidence>
<evidence type="ECO:0000256" key="3">
    <source>
        <dbReference type="ARBA" id="ARBA00022692"/>
    </source>
</evidence>
<sequence>MSHASVIAAPAERRLPAPADIGLWVFIGMATSLFTLFVAAYVMRMEGSDWSAIGMPWQLWLGTACLAGGSLSMQRAAVTARRAQTGARGLLVGGGCALAFVAVQLWGWQELQARMVAATGNPAASFFYLLTAVHALHVLGGLAAWGYTVRRLQVRRDPGGDAMRISLCARYWHFLLAAWLLVFSTLSGLTPSVVRFICGIPAGA</sequence>
<organism evidence="9 10">
    <name type="scientific">Caldimonas mangrovi</name>
    <dbReference type="NCBI Taxonomy" id="2944811"/>
    <lineage>
        <taxon>Bacteria</taxon>
        <taxon>Pseudomonadati</taxon>
        <taxon>Pseudomonadota</taxon>
        <taxon>Betaproteobacteria</taxon>
        <taxon>Burkholderiales</taxon>
        <taxon>Sphaerotilaceae</taxon>
        <taxon>Caldimonas</taxon>
    </lineage>
</organism>
<dbReference type="Proteomes" id="UP001165541">
    <property type="component" value="Unassembled WGS sequence"/>
</dbReference>
<comment type="subcellular location">
    <subcellularLocation>
        <location evidence="6">Cell membrane</location>
        <topology evidence="6">Multi-pass membrane protein</topology>
    </subcellularLocation>
    <subcellularLocation>
        <location evidence="1">Membrane</location>
        <topology evidence="1">Multi-pass membrane protein</topology>
    </subcellularLocation>
</comment>
<feature type="domain" description="Heme-copper oxidase subunit III family profile" evidence="8">
    <location>
        <begin position="1"/>
        <end position="191"/>
    </location>
</feature>
<evidence type="ECO:0000256" key="2">
    <source>
        <dbReference type="ARBA" id="ARBA00010581"/>
    </source>
</evidence>
<dbReference type="Gene3D" id="1.20.120.80">
    <property type="entry name" value="Cytochrome c oxidase, subunit III, four-helix bundle"/>
    <property type="match status" value="1"/>
</dbReference>
<keyword evidence="4 7" id="KW-1133">Transmembrane helix</keyword>
<evidence type="ECO:0000256" key="1">
    <source>
        <dbReference type="ARBA" id="ARBA00004141"/>
    </source>
</evidence>
<proteinExistence type="inferred from homology"/>
<dbReference type="PROSITE" id="PS50253">
    <property type="entry name" value="COX3"/>
    <property type="match status" value="1"/>
</dbReference>
<feature type="transmembrane region" description="Helical" evidence="7">
    <location>
        <begin position="85"/>
        <end position="106"/>
    </location>
</feature>